<reference evidence="25" key="7">
    <citation type="submission" date="2019-10" db="EMBL/GenBank/DDBJ databases">
        <authorList>
            <consortium name="NCBI Pathogen Detection Project"/>
        </authorList>
    </citation>
    <scope>NUCLEOTIDE SEQUENCE</scope>
    <source>
        <strain evidence="40">09-3426</strain>
        <strain evidence="54">10-7240</strain>
        <strain evidence="52">10-7243</strain>
        <strain evidence="53">11-5588</strain>
        <strain evidence="55">12-3191</strain>
        <strain evidence="51">13-0431</strain>
        <strain evidence="56">13-2460</strain>
        <strain evidence="50">13-5657</strain>
        <strain evidence="41">CE06.035</strain>
        <strain evidence="25">Salmonella enterica</strain>
        <strain evidence="43">Sam_3440b185-6731-4f40-abe7-826e6475c527</strain>
        <strain evidence="44">Sam_5f569ebd-755b-4147-8429-4678b9c250cc</strain>
        <strain evidence="42">Sam_997f2e98-28ae-496a-bdd7-14b549d092b4</strain>
    </source>
</reference>
<dbReference type="EMBL" id="DAATOG010000038">
    <property type="protein sequence ID" value="HAE9394967.1"/>
    <property type="molecule type" value="Genomic_DNA"/>
</dbReference>
<dbReference type="EMBL" id="AAGUFA010000044">
    <property type="protein sequence ID" value="EBS0219453.1"/>
    <property type="molecule type" value="Genomic_DNA"/>
</dbReference>
<evidence type="ECO:0000313" key="35">
    <source>
        <dbReference type="EMBL" id="HAB5020779.1"/>
    </source>
</evidence>
<evidence type="ECO:0000313" key="7">
    <source>
        <dbReference type="EMBL" id="EBS0219453.1"/>
    </source>
</evidence>
<dbReference type="EMBL" id="AAGUBV010000054">
    <property type="protein sequence ID" value="EBR9966455.1"/>
    <property type="molecule type" value="Genomic_DNA"/>
</dbReference>
<dbReference type="EMBL" id="AAKRAK010000029">
    <property type="protein sequence ID" value="ECU7934795.1"/>
    <property type="molecule type" value="Genomic_DNA"/>
</dbReference>
<dbReference type="EMBL" id="AAGQKS010000071">
    <property type="protein sequence ID" value="EBQ8903851.1"/>
    <property type="molecule type" value="Genomic_DNA"/>
</dbReference>
<dbReference type="EMBL" id="DAAQOM010000029">
    <property type="protein sequence ID" value="HAE0208259.1"/>
    <property type="molecule type" value="Genomic_DNA"/>
</dbReference>
<dbReference type="PANTHER" id="PTHR42957">
    <property type="entry name" value="HELICASE MJ1565-RELATED"/>
    <property type="match status" value="1"/>
</dbReference>
<dbReference type="EMBL" id="DAASRO010000027">
    <property type="protein sequence ID" value="HAE6730841.1"/>
    <property type="molecule type" value="Genomic_DNA"/>
</dbReference>
<reference evidence="25" key="1">
    <citation type="journal article" date="2018" name="Genome Biol.">
        <title>SKESA: strategic k-mer extension for scrupulous assemblies.</title>
        <authorList>
            <person name="Souvorov A."/>
            <person name="Agarwala R."/>
            <person name="Lipman D.J."/>
        </authorList>
    </citation>
    <scope>NUCLEOTIDE SEQUENCE</scope>
    <source>
        <strain evidence="40">09-3426</strain>
        <strain evidence="54">10-7240</strain>
        <strain evidence="52">10-7243</strain>
        <strain evidence="53">11-5588</strain>
        <strain evidence="55">12-3191</strain>
        <strain evidence="51">13-0431</strain>
        <strain evidence="56">13-2460</strain>
        <strain evidence="50">13-5657</strain>
        <strain evidence="41">CE06.035</strain>
        <strain evidence="25">Salmonella enterica</strain>
        <strain evidence="43">Sam_3440b185-6731-4f40-abe7-826e6475c527</strain>
        <strain evidence="44">Sam_5f569ebd-755b-4147-8429-4678b9c250cc</strain>
        <strain evidence="42">Sam_997f2e98-28ae-496a-bdd7-14b549d092b4</strain>
    </source>
</reference>
<dbReference type="EMBL" id="DAAQYH010000062">
    <property type="protein sequence ID" value="HAE1373450.1"/>
    <property type="molecule type" value="Genomic_DNA"/>
</dbReference>
<evidence type="ECO:0000313" key="11">
    <source>
        <dbReference type="EMBL" id="EBY6738987.1"/>
    </source>
</evidence>
<dbReference type="EMBL" id="AAHVIS010000072">
    <property type="protein sequence ID" value="ECA7465245.1"/>
    <property type="molecule type" value="Genomic_DNA"/>
</dbReference>
<evidence type="ECO:0000313" key="46">
    <source>
        <dbReference type="EMBL" id="HAE1323467.1"/>
    </source>
</evidence>
<dbReference type="EMBL" id="QDOG01000034">
    <property type="protein sequence ID" value="PVL85651.1"/>
    <property type="molecule type" value="Genomic_DNA"/>
</dbReference>
<dbReference type="InterPro" id="IPR027417">
    <property type="entry name" value="P-loop_NTPase"/>
</dbReference>
<dbReference type="EMBL" id="DAAQWY010000004">
    <property type="protein sequence ID" value="HAE1218305.1"/>
    <property type="molecule type" value="Genomic_DNA"/>
</dbReference>
<evidence type="ECO:0000313" key="31">
    <source>
        <dbReference type="EMBL" id="HAB2369973.1"/>
    </source>
</evidence>
<dbReference type="AlphaFoldDB" id="A0A2T9HQC2"/>
<evidence type="ECO:0000313" key="45">
    <source>
        <dbReference type="EMBL" id="HAE1218305.1"/>
    </source>
</evidence>
<dbReference type="EMBL" id="AAMIHC010000040">
    <property type="protein sequence ID" value="EDH6342675.1"/>
    <property type="molecule type" value="Genomic_DNA"/>
</dbReference>
<dbReference type="PANTHER" id="PTHR42957:SF1">
    <property type="entry name" value="HELICASE MJ1565-RELATED"/>
    <property type="match status" value="1"/>
</dbReference>
<dbReference type="EMBL" id="DAAQLP010000026">
    <property type="protein sequence ID" value="HAD9848872.1"/>
    <property type="molecule type" value="Genomic_DNA"/>
</dbReference>
<dbReference type="EMBL" id="DAAGBK010000005">
    <property type="protein sequence ID" value="HAB2369973.1"/>
    <property type="molecule type" value="Genomic_DNA"/>
</dbReference>
<dbReference type="EMBL" id="DAAGBW010000005">
    <property type="protein sequence ID" value="HAB2424540.1"/>
    <property type="molecule type" value="Genomic_DNA"/>
</dbReference>
<dbReference type="EMBL" id="DAAFPI010000049">
    <property type="protein sequence ID" value="HAB1023202.1"/>
    <property type="molecule type" value="Genomic_DNA"/>
</dbReference>
<evidence type="ECO:0000313" key="15">
    <source>
        <dbReference type="EMBL" id="ECT6086610.1"/>
    </source>
</evidence>
<evidence type="ECO:0000313" key="52">
    <source>
        <dbReference type="EMBL" id="HAE7506487.1"/>
    </source>
</evidence>
<evidence type="ECO:0000313" key="5">
    <source>
        <dbReference type="EMBL" id="EBR8144283.1"/>
    </source>
</evidence>
<accession>A0A2T9HQC2</accession>
<dbReference type="EMBL" id="AAGTMP010000039">
    <property type="protein sequence ID" value="EBR8144283.1"/>
    <property type="molecule type" value="Genomic_DNA"/>
</dbReference>
<evidence type="ECO:0000313" key="37">
    <source>
        <dbReference type="EMBL" id="HAB5769224.1"/>
    </source>
</evidence>
<dbReference type="EMBL" id="AAKNHU010000063">
    <property type="protein sequence ID" value="ECT6086610.1"/>
    <property type="molecule type" value="Genomic_DNA"/>
</dbReference>
<dbReference type="EMBL" id="AAHMZR010000058">
    <property type="protein sequence ID" value="EBY0578112.1"/>
    <property type="molecule type" value="Genomic_DNA"/>
</dbReference>
<dbReference type="EMBL" id="DAAQXW010000022">
    <property type="protein sequence ID" value="HAE1323467.1"/>
    <property type="molecule type" value="Genomic_DNA"/>
</dbReference>
<organism evidence="57 58">
    <name type="scientific">Salmonella enterica subsp. enterica serovar Agona</name>
    <dbReference type="NCBI Taxonomy" id="58095"/>
    <lineage>
        <taxon>Bacteria</taxon>
        <taxon>Pseudomonadati</taxon>
        <taxon>Pseudomonadota</taxon>
        <taxon>Gammaproteobacteria</taxon>
        <taxon>Enterobacterales</taxon>
        <taxon>Enterobacteriaceae</taxon>
        <taxon>Salmonella</taxon>
    </lineage>
</organism>
<evidence type="ECO:0000313" key="20">
    <source>
        <dbReference type="EMBL" id="EDG5799600.1"/>
    </source>
</evidence>
<evidence type="ECO:0000313" key="26">
    <source>
        <dbReference type="EMBL" id="HAB1570512.1"/>
    </source>
</evidence>
<proteinExistence type="predicted"/>
<dbReference type="EMBL" id="AAHDEP010000077">
    <property type="protein sequence ID" value="EBU7988023.1"/>
    <property type="molecule type" value="Genomic_DNA"/>
</dbReference>
<dbReference type="SUPFAM" id="SSF52540">
    <property type="entry name" value="P-loop containing nucleoside triphosphate hydrolases"/>
    <property type="match status" value="1"/>
</dbReference>
<evidence type="ECO:0000313" key="22">
    <source>
        <dbReference type="EMBL" id="EDH6342675.1"/>
    </source>
</evidence>
<dbReference type="EMBL" id="AAHWZL010000044">
    <property type="protein sequence ID" value="ECB2571655.1"/>
    <property type="molecule type" value="Genomic_DNA"/>
</dbReference>
<comment type="caution">
    <text evidence="57">The sequence shown here is derived from an EMBL/GenBank/DDBJ whole genome shotgun (WGS) entry which is preliminary data.</text>
</comment>
<dbReference type="EMBL" id="AALSOQ010000054">
    <property type="protein sequence ID" value="EDC9469785.1"/>
    <property type="molecule type" value="Genomic_DNA"/>
</dbReference>
<dbReference type="Gene3D" id="3.40.50.300">
    <property type="entry name" value="P-loop containing nucleotide triphosphate hydrolases"/>
    <property type="match status" value="2"/>
</dbReference>
<evidence type="ECO:0000313" key="48">
    <source>
        <dbReference type="EMBL" id="HAE1606485.1"/>
    </source>
</evidence>
<evidence type="ECO:0000313" key="47">
    <source>
        <dbReference type="EMBL" id="HAE1373450.1"/>
    </source>
</evidence>
<evidence type="ECO:0000313" key="24">
    <source>
        <dbReference type="EMBL" id="EDH9230254.1"/>
    </source>
</evidence>
<dbReference type="EMBL" id="DAAGXT010000004">
    <property type="protein sequence ID" value="HAB5020779.1"/>
    <property type="molecule type" value="Genomic_DNA"/>
</dbReference>
<dbReference type="EMBL" id="DAAHCK010000005">
    <property type="protein sequence ID" value="HAB5524110.1"/>
    <property type="molecule type" value="Genomic_DNA"/>
</dbReference>
<dbReference type="EMBL" id="DAATXT010000082">
    <property type="protein sequence ID" value="HAF0562843.1"/>
    <property type="molecule type" value="Genomic_DNA"/>
</dbReference>
<sequence length="670" mass="76746">MNLNAALSTDLLKEGRNKEQFVGRPFYLSYDIARLLVCDAWKAQVKGIPAGCFLLAFYDGEDGVEEAVLLRALSQTKLPTDNDVISSMIEYYKDNLDISGRAGSLKGGKLDEFTRYEFSFSGLECRVLGVFYRTQKGNIEFGADLENFYAANNYTVYKANRDVLEFIVNQRDDGGLVGQDSEFKIGSVRYSSSRRHQSQEENVNVWVNPKDFLGKRSAMFGMTRTGKSNTVKKVIEATEEISRKALILLDSASPETSEFTSSGSPTFPVGQIIFDVNGEYANANRQDSGTAIYDLYKEKVYRYSVLEKDDFKVMKVNFFKDIESGFSLISSYFQEQSLGGDYVNNFIAVSFEKPESTNLNGSEWTRYNRLIAAYKCCLYRAGFKAPNGEKIRFTGAAEINGEILEGRVLDPKQGLTLEEACTWFERVWEQYDELKFFKDYINKKGYEWANDDLKSMMVFLTTYKLPGKKNQVSGYKKIRVKQLHNLHTTSMDESFEIEIPRLLQQGKIVIVDLSQGEPVVQRLFSEKICRSTFNISMDRFINNLPNNFIQFYFEEAHNLFPKKDDKDLSQIYNRIAKEGAKLHLGMIYATQEVSSISSNILKNTQNWFIAHLNNIDETKELEKYYDFKDFTHSLVNFSATNDKGFVRMKTYTNPFIVPVQIDRFLANKGM</sequence>
<evidence type="ECO:0000313" key="28">
    <source>
        <dbReference type="EMBL" id="HAB1802444.1"/>
    </source>
</evidence>
<evidence type="ECO:0000313" key="50">
    <source>
        <dbReference type="EMBL" id="HAE4621027.1"/>
    </source>
</evidence>
<evidence type="ECO:0000313" key="53">
    <source>
        <dbReference type="EMBL" id="HAE7560513.1"/>
    </source>
</evidence>
<reference evidence="19" key="3">
    <citation type="submission" date="2018-07" db="EMBL/GenBank/DDBJ databases">
        <authorList>
            <consortium name="PulseNet: The National Subtyping Network for Foodborne Disease Surveillance"/>
            <person name="Tarr C.L."/>
            <person name="Trees E."/>
            <person name="Katz L.S."/>
            <person name="Carleton-Romer H.A."/>
            <person name="Stroika S."/>
            <person name="Kucerova Z."/>
            <person name="Roache K.F."/>
            <person name="Sabol A.L."/>
            <person name="Besser J."/>
            <person name="Gerner-Smidt P."/>
        </authorList>
    </citation>
    <scope>NUCLEOTIDE SEQUENCE</scope>
    <source>
        <strain evidence="19">PNUSAS011306</strain>
        <strain evidence="20">PNUSAS011364</strain>
        <strain evidence="23">PNUSAS013764</strain>
    </source>
</reference>
<gene>
    <name evidence="15" type="ORF">A3Z75_24505</name>
    <name evidence="17" type="ORF">AL996_24855</name>
    <name evidence="20" type="ORF">B7643_23310</name>
    <name evidence="19" type="ORF">B7S77_23755</name>
    <name evidence="16" type="ORF">BEI99_23810</name>
    <name evidence="18" type="ORF">BH418_24320</name>
    <name evidence="57" type="ORF">C4792_25720</name>
    <name evidence="21" type="ORF">CB179_21935</name>
    <name evidence="22" type="ORF">CB381_22545</name>
    <name evidence="23" type="ORF">CBN47_22615</name>
    <name evidence="24" type="ORF">CC399_12560</name>
    <name evidence="11" type="ORF">D5800_20480</name>
    <name evidence="1" type="ORF">DEM85_06515</name>
    <name evidence="3" type="ORF">DKS77_24320</name>
    <name evidence="8" type="ORF">DLB38_25430</name>
    <name evidence="5" type="ORF">DN360_24345</name>
    <name evidence="4" type="ORF">DNV88_25475</name>
    <name evidence="6" type="ORF">DTG92_23535</name>
    <name evidence="7" type="ORF">DTV28_23740</name>
    <name evidence="10" type="ORF">DU232_24815</name>
    <name evidence="9" type="ORF">DUR08_24785</name>
    <name evidence="14" type="ORF">E0T08_23340</name>
    <name evidence="12" type="ORF">EPK73_23640</name>
    <name evidence="13" type="ORF">EVU59_23770</name>
    <name evidence="2" type="ORF">FIR09_23180</name>
    <name evidence="40" type="ORF">G0D82_24385</name>
    <name evidence="41" type="ORF">G1157_11665</name>
    <name evidence="43" type="ORF">G2167_23945</name>
    <name evidence="42" type="ORF">G2187_24365</name>
    <name evidence="44" type="ORF">G2192_24575</name>
    <name evidence="45" type="ORF">G2913_09065</name>
    <name evidence="48" type="ORF">G2960_22665</name>
    <name evidence="46" type="ORF">G2966_17440</name>
    <name evidence="49" type="ORF">G2970_23020</name>
    <name evidence="47" type="ORF">G2990_22540</name>
    <name evidence="50" type="ORF">G4D20_004817</name>
    <name evidence="51" type="ORF">G4K93_004752</name>
    <name evidence="52" type="ORF">G4P07_004913</name>
    <name evidence="53" type="ORF">G4P20_004778</name>
    <name evidence="54" type="ORF">G4Y13_004548</name>
    <name evidence="56" type="ORF">G9336_004735</name>
    <name evidence="55" type="ORF">G9C70_004640</name>
    <name evidence="35" type="ORF">GB020_07805</name>
    <name evidence="32" type="ORF">GB182_10965</name>
    <name evidence="38" type="ORF">GB352_19020</name>
    <name evidence="31" type="ORF">GB356_10960</name>
    <name evidence="39" type="ORF">GB394_10965</name>
    <name evidence="27" type="ORF">GB423_07035</name>
    <name evidence="34" type="ORF">GB430_22625</name>
    <name evidence="33" type="ORF">GB481_13205</name>
    <name evidence="30" type="ORF">GB613_21915</name>
    <name evidence="36" type="ORF">GBR77_10470</name>
    <name evidence="37" type="ORF">GBS17_09600</name>
    <name evidence="26" type="ORF">GBX08_10960</name>
    <name evidence="25" type="ORF">GBX75_22830</name>
    <name evidence="28" type="ORF">GBY12_09155</name>
    <name evidence="29" type="ORF">GBY78_09330</name>
</gene>
<evidence type="ECO:0000313" key="34">
    <source>
        <dbReference type="EMBL" id="HAB4368764.1"/>
    </source>
</evidence>
<evidence type="ECO:0000313" key="49">
    <source>
        <dbReference type="EMBL" id="HAE1642437.1"/>
    </source>
</evidence>
<evidence type="ECO:0000313" key="16">
    <source>
        <dbReference type="EMBL" id="ECU7934795.1"/>
    </source>
</evidence>
<dbReference type="EMBL" id="DAASYN010000036">
    <property type="protein sequence ID" value="HAE7560513.1"/>
    <property type="molecule type" value="Genomic_DNA"/>
</dbReference>
<evidence type="ECO:0000313" key="17">
    <source>
        <dbReference type="EMBL" id="EDB6499909.1"/>
    </source>
</evidence>
<protein>
    <submittedName>
        <fullName evidence="21">ATPase</fullName>
    </submittedName>
    <submittedName>
        <fullName evidence="57">DUF87 domain-containing protein</fullName>
    </submittedName>
</protein>
<evidence type="ECO:0000313" key="38">
    <source>
        <dbReference type="EMBL" id="HAB5941527.1"/>
    </source>
</evidence>
<evidence type="ECO:0000313" key="41">
    <source>
        <dbReference type="EMBL" id="HAD8175019.1"/>
    </source>
</evidence>
<evidence type="ECO:0000313" key="2">
    <source>
        <dbReference type="EMBL" id="EBG3096013.1"/>
    </source>
</evidence>
<dbReference type="EMBL" id="AAMEPF010000027">
    <property type="protein sequence ID" value="EDG5623519.1"/>
    <property type="molecule type" value="Genomic_DNA"/>
</dbReference>
<reference evidence="15" key="6">
    <citation type="submission" date="2018-07" db="EMBL/GenBank/DDBJ databases">
        <authorList>
            <consortium name="NARMS: The National Antimicrobial Resistance Monitoring System"/>
        </authorList>
    </citation>
    <scope>NUCLEOTIDE SEQUENCE</scope>
    <source>
        <strain evidence="15">CVM N57313F</strain>
        <strain evidence="16">FSIS1607168</strain>
    </source>
</reference>
<reference evidence="57 58" key="2">
    <citation type="submission" date="2018-04" db="EMBL/GenBank/DDBJ databases">
        <title>Serotype diversity and antimicrobial resistance among Salmonella enterica isolated from patients at an equine referral hospital.</title>
        <authorList>
            <person name="Leon I.M."/>
            <person name="Lawhon S.D."/>
            <person name="Norman K.N."/>
            <person name="Threadgill D.S."/>
            <person name="Ohta N."/>
            <person name="Vinasco J."/>
            <person name="Scott H.M."/>
        </authorList>
    </citation>
    <scope>NUCLEOTIDE SEQUENCE [LARGE SCALE GENOMIC DNA]</scope>
    <source>
        <strain evidence="57 58">167</strain>
    </source>
</reference>
<dbReference type="EMBL" id="DAAHEN010000005">
    <property type="protein sequence ID" value="HAB5769224.1"/>
    <property type="molecule type" value="Genomic_DNA"/>
</dbReference>
<dbReference type="EMBL" id="AAFGSL010000005">
    <property type="protein sequence ID" value="EBF7613578.1"/>
    <property type="molecule type" value="Genomic_DNA"/>
</dbReference>
<evidence type="ECO:0000313" key="29">
    <source>
        <dbReference type="EMBL" id="HAB1882499.1"/>
    </source>
</evidence>
<dbReference type="InterPro" id="IPR008571">
    <property type="entry name" value="HerA-like"/>
</dbReference>
<dbReference type="EMBL" id="DAARAJ010000041">
    <property type="protein sequence ID" value="HAE1642437.1"/>
    <property type="molecule type" value="Genomic_DNA"/>
</dbReference>
<dbReference type="EMBL" id="AAHORV010000026">
    <property type="protein sequence ID" value="EBY6738987.1"/>
    <property type="molecule type" value="Genomic_DNA"/>
</dbReference>
<dbReference type="EMBL" id="AAHYFF010000059">
    <property type="protein sequence ID" value="ECB6382342.1"/>
    <property type="molecule type" value="Genomic_DNA"/>
</dbReference>
<dbReference type="EMBL" id="DAASXW010000040">
    <property type="protein sequence ID" value="HAE7506487.1"/>
    <property type="molecule type" value="Genomic_DNA"/>
</dbReference>
<evidence type="ECO:0000313" key="57">
    <source>
        <dbReference type="EMBL" id="PVL85651.1"/>
    </source>
</evidence>
<dbReference type="EMBL" id="DAAFWC010000003">
    <property type="protein sequence ID" value="HAB1707865.1"/>
    <property type="molecule type" value="Genomic_DNA"/>
</dbReference>
<dbReference type="EMBL" id="DAAWFY010000032">
    <property type="protein sequence ID" value="HAF7735181.1"/>
    <property type="molecule type" value="Genomic_DNA"/>
</dbReference>
<evidence type="ECO:0000313" key="3">
    <source>
        <dbReference type="EMBL" id="EBQ8903851.1"/>
    </source>
</evidence>
<evidence type="ECO:0000313" key="44">
    <source>
        <dbReference type="EMBL" id="HAE0451761.1"/>
    </source>
</evidence>
<dbReference type="EMBL" id="AAMIOU010000080">
    <property type="protein sequence ID" value="EDH7247775.1"/>
    <property type="molecule type" value="Genomic_DNA"/>
</dbReference>
<evidence type="ECO:0000313" key="21">
    <source>
        <dbReference type="EMBL" id="EDH5704084.1"/>
    </source>
</evidence>
<reference evidence="6" key="5">
    <citation type="submission" date="2018-07" db="EMBL/GenBank/DDBJ databases">
        <authorList>
            <person name="Ashton P.M."/>
            <person name="Dallman T."/>
            <person name="Nair S."/>
            <person name="De Pinna E."/>
            <person name="Peters T."/>
            <person name="Grant K."/>
        </authorList>
    </citation>
    <scope>NUCLEOTIDE SEQUENCE</scope>
    <source>
        <strain evidence="9">152447</strain>
        <strain evidence="11">178634</strain>
        <strain evidence="6">178666</strain>
        <strain evidence="3">208936</strain>
        <strain evidence="1">240168</strain>
        <strain evidence="8">250819</strain>
        <strain evidence="21">344039</strain>
        <strain evidence="24">352129</strain>
        <strain evidence="14">365830</strain>
        <strain evidence="22">369915</strain>
        <strain evidence="7">423873</strain>
        <strain evidence="4">428140</strain>
        <strain evidence="10">488730</strain>
        <strain evidence="5">535271</strain>
        <strain evidence="13">676364</strain>
        <strain evidence="2">741041</strain>
    </source>
</reference>
<dbReference type="EMBL" id="AAMIBF010000034">
    <property type="protein sequence ID" value="EDH5704084.1"/>
    <property type="molecule type" value="Genomic_DNA"/>
</dbReference>
<dbReference type="EMBL" id="DAAFUE010000005">
    <property type="protein sequence ID" value="HAB1570512.1"/>
    <property type="molecule type" value="Genomic_DNA"/>
</dbReference>
<evidence type="ECO:0000313" key="23">
    <source>
        <dbReference type="EMBL" id="EDH7247775.1"/>
    </source>
</evidence>
<dbReference type="EMBL" id="DAAFXG010000004">
    <property type="protein sequence ID" value="HAB1882499.1"/>
    <property type="molecule type" value="Genomic_DNA"/>
</dbReference>
<dbReference type="EMBL" id="AAHNKL010000049">
    <property type="protein sequence ID" value="EBY1992177.1"/>
    <property type="molecule type" value="Genomic_DNA"/>
</dbReference>
<evidence type="ECO:0000313" key="39">
    <source>
        <dbReference type="EMBL" id="HAB6236719.1"/>
    </source>
</evidence>
<dbReference type="Proteomes" id="UP000245147">
    <property type="component" value="Unassembled WGS sequence"/>
</dbReference>
<dbReference type="EMBL" id="DAAHHO010000005">
    <property type="protein sequence ID" value="HAB6236719.1"/>
    <property type="molecule type" value="Genomic_DNA"/>
</dbReference>
<reference evidence="17" key="4">
    <citation type="submission" date="2018-07" db="EMBL/GenBank/DDBJ databases">
        <authorList>
            <consortium name="GenomeTrakr network: Whole genome sequencing for foodborne pathogen traceback"/>
        </authorList>
    </citation>
    <scope>NUCLEOTIDE SEQUENCE</scope>
    <source>
        <strain evidence="18">ADRDL-16-8871</strain>
        <strain evidence="17">FDA00004800</strain>
        <strain evidence="12">FSIS21923161</strain>
    </source>
</reference>
<evidence type="ECO:0000313" key="27">
    <source>
        <dbReference type="EMBL" id="HAB1707865.1"/>
    </source>
</evidence>
<dbReference type="EMBL" id="AAMJGE010000010">
    <property type="protein sequence ID" value="EDH9230254.1"/>
    <property type="molecule type" value="Genomic_DNA"/>
</dbReference>
<evidence type="ECO:0000313" key="56">
    <source>
        <dbReference type="EMBL" id="HAF7735181.1"/>
    </source>
</evidence>
<evidence type="ECO:0000313" key="10">
    <source>
        <dbReference type="EMBL" id="EBY1992177.1"/>
    </source>
</evidence>
<dbReference type="EMBL" id="DAAFYT010000095">
    <property type="protein sequence ID" value="HAB2061280.1"/>
    <property type="molecule type" value="Genomic_DNA"/>
</dbReference>
<dbReference type="EMBL" id="DAARZX010000030">
    <property type="protein sequence ID" value="HAE4621027.1"/>
    <property type="molecule type" value="Genomic_DNA"/>
</dbReference>
<name>A0A2T9HQC2_SALET</name>
<evidence type="ECO:0000313" key="30">
    <source>
        <dbReference type="EMBL" id="HAB2061280.1"/>
    </source>
</evidence>
<evidence type="ECO:0000313" key="51">
    <source>
        <dbReference type="EMBL" id="HAE6730841.1"/>
    </source>
</evidence>
<dbReference type="EMBL" id="DAAFWP010000004">
    <property type="protein sequence ID" value="HAB1802444.1"/>
    <property type="molecule type" value="Genomic_DNA"/>
</dbReference>
<evidence type="ECO:0000313" key="4">
    <source>
        <dbReference type="EMBL" id="EBR0144859.1"/>
    </source>
</evidence>
<evidence type="ECO:0000313" key="25">
    <source>
        <dbReference type="EMBL" id="HAB1023202.1"/>
    </source>
</evidence>
<evidence type="ECO:0000313" key="33">
    <source>
        <dbReference type="EMBL" id="HAB3946425.1"/>
    </source>
</evidence>
<dbReference type="EMBL" id="DAAQQN010000030">
    <property type="protein sequence ID" value="HAE0451761.1"/>
    <property type="molecule type" value="Genomic_DNA"/>
</dbReference>
<evidence type="ECO:0000313" key="42">
    <source>
        <dbReference type="EMBL" id="HAD9848872.1"/>
    </source>
</evidence>
<evidence type="ECO:0000313" key="58">
    <source>
        <dbReference type="Proteomes" id="UP000245147"/>
    </source>
</evidence>
<dbReference type="EMBL" id="AAMEQR010000034">
    <property type="protein sequence ID" value="EDG5799600.1"/>
    <property type="molecule type" value="Genomic_DNA"/>
</dbReference>
<evidence type="ECO:0000313" key="36">
    <source>
        <dbReference type="EMBL" id="HAB5524110.1"/>
    </source>
</evidence>
<dbReference type="EMBL" id="DAAGSJ010000071">
    <property type="protein sequence ID" value="HAB4368764.1"/>
    <property type="molecule type" value="Genomic_DNA"/>
</dbReference>
<evidence type="ECO:0000313" key="12">
    <source>
        <dbReference type="EMBL" id="ECA7465245.1"/>
    </source>
</evidence>
<dbReference type="Proteomes" id="UP000839928">
    <property type="component" value="Unassembled WGS sequence"/>
</dbReference>
<evidence type="ECO:0000313" key="9">
    <source>
        <dbReference type="EMBL" id="EBY0578112.1"/>
    </source>
</evidence>
<dbReference type="EMBL" id="DAAGOV010000006">
    <property type="protein sequence ID" value="HAB3946425.1"/>
    <property type="molecule type" value="Genomic_DNA"/>
</dbReference>
<evidence type="ECO:0000313" key="14">
    <source>
        <dbReference type="EMBL" id="ECB6382342.1"/>
    </source>
</evidence>
<dbReference type="OMA" id="WPRIAKE"/>
<evidence type="ECO:0000313" key="13">
    <source>
        <dbReference type="EMBL" id="ECB2571655.1"/>
    </source>
</evidence>
<dbReference type="EMBL" id="DAAMIM010000046">
    <property type="protein sequence ID" value="HAC6813009.1"/>
    <property type="molecule type" value="Genomic_DNA"/>
</dbReference>
<dbReference type="RefSeq" id="WP_001052203.1">
    <property type="nucleotide sequence ID" value="NZ_CALNWA010000005.1"/>
</dbReference>
<evidence type="ECO:0000313" key="1">
    <source>
        <dbReference type="EMBL" id="EBF7613578.1"/>
    </source>
</evidence>
<dbReference type="EMBL" id="AALOGT010000036">
    <property type="protein sequence ID" value="EDB6499909.1"/>
    <property type="molecule type" value="Genomic_DNA"/>
</dbReference>
<evidence type="ECO:0000313" key="18">
    <source>
        <dbReference type="EMBL" id="EDC9469785.1"/>
    </source>
</evidence>
<evidence type="ECO:0000313" key="40">
    <source>
        <dbReference type="EMBL" id="HAC6813009.1"/>
    </source>
</evidence>
<evidence type="ECO:0000313" key="43">
    <source>
        <dbReference type="EMBL" id="HAE0208259.1"/>
    </source>
</evidence>
<evidence type="ECO:0000313" key="55">
    <source>
        <dbReference type="EMBL" id="HAF0562843.1"/>
    </source>
</evidence>
<evidence type="ECO:0000313" key="19">
    <source>
        <dbReference type="EMBL" id="EDG5623519.1"/>
    </source>
</evidence>
<dbReference type="EMBL" id="DAARAH010000068">
    <property type="protein sequence ID" value="HAE1606485.1"/>
    <property type="molecule type" value="Genomic_DNA"/>
</dbReference>
<evidence type="ECO:0000313" key="6">
    <source>
        <dbReference type="EMBL" id="EBR9966455.1"/>
    </source>
</evidence>
<dbReference type="EMBL" id="AAGQWK010000048">
    <property type="protein sequence ID" value="EBR0144859.1"/>
    <property type="molecule type" value="Genomic_DNA"/>
</dbReference>
<dbReference type="EMBL" id="DAAPXI010000005">
    <property type="protein sequence ID" value="HAD8175019.1"/>
    <property type="molecule type" value="Genomic_DNA"/>
</dbReference>
<dbReference type="EMBL" id="DAAHFX010000014">
    <property type="protein sequence ID" value="HAB5941527.1"/>
    <property type="molecule type" value="Genomic_DNA"/>
</dbReference>
<evidence type="ECO:0000313" key="32">
    <source>
        <dbReference type="EMBL" id="HAB2424540.1"/>
    </source>
</evidence>
<evidence type="ECO:0000313" key="54">
    <source>
        <dbReference type="EMBL" id="HAE9394967.1"/>
    </source>
</evidence>
<dbReference type="EMBL" id="AAFIKO010000057">
    <property type="protein sequence ID" value="EBG3096013.1"/>
    <property type="molecule type" value="Genomic_DNA"/>
</dbReference>
<evidence type="ECO:0000313" key="8">
    <source>
        <dbReference type="EMBL" id="EBU7988023.1"/>
    </source>
</evidence>